<protein>
    <submittedName>
        <fullName evidence="5">Bacterial regulatory s, luxR family protein</fullName>
    </submittedName>
</protein>
<dbReference type="Pfam" id="PF25873">
    <property type="entry name" value="WHD_MalT"/>
    <property type="match status" value="1"/>
</dbReference>
<organism evidence="5 6">
    <name type="scientific">Pseudomonas fluorescens</name>
    <dbReference type="NCBI Taxonomy" id="294"/>
    <lineage>
        <taxon>Bacteria</taxon>
        <taxon>Pseudomonadati</taxon>
        <taxon>Pseudomonadota</taxon>
        <taxon>Gammaproteobacteria</taxon>
        <taxon>Pseudomonadales</taxon>
        <taxon>Pseudomonadaceae</taxon>
        <taxon>Pseudomonas</taxon>
    </lineage>
</organism>
<dbReference type="PRINTS" id="PR00038">
    <property type="entry name" value="HTHLUXR"/>
</dbReference>
<accession>A0A0P9BFH8</accession>
<evidence type="ECO:0000256" key="3">
    <source>
        <dbReference type="ARBA" id="ARBA00023163"/>
    </source>
</evidence>
<dbReference type="InterPro" id="IPR000792">
    <property type="entry name" value="Tscrpt_reg_LuxR_C"/>
</dbReference>
<dbReference type="PROSITE" id="PS00622">
    <property type="entry name" value="HTH_LUXR_1"/>
    <property type="match status" value="1"/>
</dbReference>
<evidence type="ECO:0000256" key="2">
    <source>
        <dbReference type="ARBA" id="ARBA00023125"/>
    </source>
</evidence>
<dbReference type="InterPro" id="IPR036388">
    <property type="entry name" value="WH-like_DNA-bd_sf"/>
</dbReference>
<dbReference type="SMART" id="SM00421">
    <property type="entry name" value="HTH_LUXR"/>
    <property type="match status" value="1"/>
</dbReference>
<dbReference type="InterPro" id="IPR059106">
    <property type="entry name" value="WHD_MalT"/>
</dbReference>
<dbReference type="OrthoDB" id="1806906at2"/>
<dbReference type="AlphaFoldDB" id="A0A0P9BFH8"/>
<dbReference type="GO" id="GO:0003677">
    <property type="term" value="F:DNA binding"/>
    <property type="evidence" value="ECO:0007669"/>
    <property type="project" value="UniProtKB-KW"/>
</dbReference>
<dbReference type="Proteomes" id="UP000050349">
    <property type="component" value="Unassembled WGS sequence"/>
</dbReference>
<dbReference type="InterPro" id="IPR041617">
    <property type="entry name" value="TPR_MalT"/>
</dbReference>
<dbReference type="SUPFAM" id="SSF46894">
    <property type="entry name" value="C-terminal effector domain of the bipartite response regulators"/>
    <property type="match status" value="1"/>
</dbReference>
<dbReference type="InterPro" id="IPR027417">
    <property type="entry name" value="P-loop_NTPase"/>
</dbReference>
<comment type="caution">
    <text evidence="5">The sequence shown here is derived from an EMBL/GenBank/DDBJ whole genome shotgun (WGS) entry which is preliminary data.</text>
</comment>
<dbReference type="PANTHER" id="PTHR44688">
    <property type="entry name" value="DNA-BINDING TRANSCRIPTIONAL ACTIVATOR DEVR_DOSR"/>
    <property type="match status" value="1"/>
</dbReference>
<dbReference type="Gene3D" id="1.25.40.10">
    <property type="entry name" value="Tetratricopeptide repeat domain"/>
    <property type="match status" value="1"/>
</dbReference>
<feature type="domain" description="HTH luxR-type" evidence="4">
    <location>
        <begin position="822"/>
        <end position="887"/>
    </location>
</feature>
<dbReference type="RefSeq" id="WP_057395869.1">
    <property type="nucleotide sequence ID" value="NZ_LJXB01000044.1"/>
</dbReference>
<dbReference type="SUPFAM" id="SSF48452">
    <property type="entry name" value="TPR-like"/>
    <property type="match status" value="2"/>
</dbReference>
<evidence type="ECO:0000313" key="6">
    <source>
        <dbReference type="Proteomes" id="UP000050349"/>
    </source>
</evidence>
<keyword evidence="3" id="KW-0804">Transcription</keyword>
<dbReference type="InterPro" id="IPR011990">
    <property type="entry name" value="TPR-like_helical_dom_sf"/>
</dbReference>
<dbReference type="PATRIC" id="fig|294.162.peg.341"/>
<dbReference type="SUPFAM" id="SSF52540">
    <property type="entry name" value="P-loop containing nucleoside triphosphate hydrolases"/>
    <property type="match status" value="1"/>
</dbReference>
<gene>
    <name evidence="5" type="ORF">AN403_6127</name>
</gene>
<dbReference type="PROSITE" id="PS50043">
    <property type="entry name" value="HTH_LUXR_2"/>
    <property type="match status" value="1"/>
</dbReference>
<keyword evidence="1" id="KW-0805">Transcription regulation</keyword>
<dbReference type="Pfam" id="PF00196">
    <property type="entry name" value="GerE"/>
    <property type="match status" value="1"/>
</dbReference>
<sequence length="890" mass="100213">MKQPSPKRNKLRPPQLPAMGLARPALLKCLDDAAHSDVLLSLISAPVGYGKSNLLAQYALSLSDSALPWAWYRLDVSDNQPLNLLVQLCHALELPLPCATPGRADEASLWTCIVNYLESRERRFTLILDDLHLLHSRAACRYLEELLRHPPKHLHLLAACEGQPAVSLSHLCRDQRLQTLEVRDLVLDSGEIGELARARGQRLNSDLLYLLRADSEGWVSGVLFGLGSYAGASLAEFSPADAPQFLAQHAFEQVAQFFREELLQRLSPPLLRFLTRLSVVSAFDANLAAYIGGQDNADQLIRQLQRQDLFIQQRKGERLVFRLHPLLRRTLYQSFQRQDPNLLNQLHLQAADWLLAQRCYAEAVYQLGRARDFNRLLATLEQHCFDLLREGAVNRIVDFLAKVPGENAPEHFTLAVTEASTVIVTNDISHASACLRRLLRLIRRHEVPERHPERVYQTLAFLRSRLAALGGNFNHGLRLVDRTMGQYPTPSAATAVLHFNNAICLFSLGRASQARSSANQALAELEALGFSGYTNMLQLLLGQIELAQGDVEKAGARFLGADLPPGTSSSFYDLFKQLGQGIVLLEQNHLEQAALHLSQAEAIALAFPHSAGLPWVIHYQAFLLLAQGEPAQARSRWDEARRLARQFKLFALYRQIGAYRARLAGCEHDQDFILAWLEEWHGCRRLYGVELMPEEWLAYAWIQRHLGQHASARQIADNLHELAEAEHLQRLRLDLFLLDATLQRDSGHQEAALGSLEQALQLAARHGYGQLMQLEGRQLDELFRQLLNPQTRHQLGLEQPLPPPERLAHLLPDLRRDVEVAQQLLAEPLTRREQDVLLRMARGQGNQQIADGLFISLSTVKTHINHLFRKLDAGDRDSALQAARTLKLVD</sequence>
<dbReference type="PANTHER" id="PTHR44688:SF16">
    <property type="entry name" value="DNA-BINDING TRANSCRIPTIONAL ACTIVATOR DEVR_DOSR"/>
    <property type="match status" value="1"/>
</dbReference>
<evidence type="ECO:0000256" key="1">
    <source>
        <dbReference type="ARBA" id="ARBA00023015"/>
    </source>
</evidence>
<dbReference type="Gene3D" id="3.40.50.300">
    <property type="entry name" value="P-loop containing nucleotide triphosphate hydrolases"/>
    <property type="match status" value="1"/>
</dbReference>
<dbReference type="InterPro" id="IPR016032">
    <property type="entry name" value="Sig_transdc_resp-reg_C-effctor"/>
</dbReference>
<dbReference type="GO" id="GO:0006355">
    <property type="term" value="P:regulation of DNA-templated transcription"/>
    <property type="evidence" value="ECO:0007669"/>
    <property type="project" value="InterPro"/>
</dbReference>
<dbReference type="EMBL" id="LJXB01000044">
    <property type="protein sequence ID" value="KPU61866.1"/>
    <property type="molecule type" value="Genomic_DNA"/>
</dbReference>
<evidence type="ECO:0000259" key="4">
    <source>
        <dbReference type="PROSITE" id="PS50043"/>
    </source>
</evidence>
<evidence type="ECO:0000313" key="5">
    <source>
        <dbReference type="EMBL" id="KPU61866.1"/>
    </source>
</evidence>
<proteinExistence type="predicted"/>
<name>A0A0P9BFH8_PSEFL</name>
<dbReference type="Gene3D" id="1.10.10.10">
    <property type="entry name" value="Winged helix-like DNA-binding domain superfamily/Winged helix DNA-binding domain"/>
    <property type="match status" value="1"/>
</dbReference>
<dbReference type="CDD" id="cd06170">
    <property type="entry name" value="LuxR_C_like"/>
    <property type="match status" value="1"/>
</dbReference>
<keyword evidence="2" id="KW-0238">DNA-binding</keyword>
<dbReference type="Pfam" id="PF17874">
    <property type="entry name" value="TPR_MalT"/>
    <property type="match status" value="1"/>
</dbReference>
<reference evidence="5 6" key="1">
    <citation type="submission" date="2015-09" db="EMBL/GenBank/DDBJ databases">
        <authorList>
            <person name="Jackson K.R."/>
            <person name="Lunt B.L."/>
            <person name="Fisher J.N.B."/>
            <person name="Gardner A.V."/>
            <person name="Bailey M.E."/>
            <person name="Deus L.M."/>
            <person name="Earl A.S."/>
            <person name="Gibby P.D."/>
            <person name="Hartmann K.A."/>
            <person name="Liu J.E."/>
            <person name="Manci A.M."/>
            <person name="Nielsen D.A."/>
            <person name="Solomon M.B."/>
            <person name="Breakwell D.P."/>
            <person name="Burnett S.H."/>
            <person name="Grose J.H."/>
        </authorList>
    </citation>
    <scope>NUCLEOTIDE SEQUENCE [LARGE SCALE GENOMIC DNA]</scope>
    <source>
        <strain evidence="5 6">S613</strain>
    </source>
</reference>